<dbReference type="STRING" id="49012.A0A0F7RTA2"/>
<evidence type="ECO:0000256" key="2">
    <source>
        <dbReference type="ARBA" id="ARBA00022723"/>
    </source>
</evidence>
<dbReference type="CDD" id="cd04666">
    <property type="entry name" value="NUDIX_DIPP2_like_Nudt4"/>
    <property type="match status" value="1"/>
</dbReference>
<dbReference type="PANTHER" id="PTHR12629">
    <property type="entry name" value="DIPHOSPHOINOSITOL POLYPHOSPHATE PHOSPHOHYDROLASE"/>
    <property type="match status" value="1"/>
</dbReference>
<dbReference type="Gene3D" id="3.90.79.10">
    <property type="entry name" value="Nucleoside Triphosphate Pyrophosphohydrolase"/>
    <property type="match status" value="1"/>
</dbReference>
<dbReference type="OrthoDB" id="2011998at2759"/>
<dbReference type="AlphaFoldDB" id="A0A0F7RTA2"/>
<proteinExistence type="predicted"/>
<evidence type="ECO:0000256" key="3">
    <source>
        <dbReference type="ARBA" id="ARBA00022801"/>
    </source>
</evidence>
<dbReference type="GO" id="GO:0005634">
    <property type="term" value="C:nucleus"/>
    <property type="evidence" value="ECO:0007669"/>
    <property type="project" value="TreeGrafter"/>
</dbReference>
<evidence type="ECO:0000256" key="1">
    <source>
        <dbReference type="ARBA" id="ARBA00001946"/>
    </source>
</evidence>
<comment type="cofactor">
    <cofactor evidence="1">
        <name>Mg(2+)</name>
        <dbReference type="ChEBI" id="CHEBI:18420"/>
    </cofactor>
</comment>
<dbReference type="SUPFAM" id="SSF55811">
    <property type="entry name" value="Nudix"/>
    <property type="match status" value="1"/>
</dbReference>
<reference evidence="8" key="2">
    <citation type="submission" date="2014-06" db="EMBL/GenBank/DDBJ databases">
        <authorList>
            <person name="Berkman J.Paul."/>
        </authorList>
    </citation>
    <scope>NUCLEOTIDE SEQUENCE [LARGE SCALE GENOMIC DNA]</scope>
</reference>
<evidence type="ECO:0000259" key="6">
    <source>
        <dbReference type="PROSITE" id="PS51462"/>
    </source>
</evidence>
<name>A0A0F7RTA2_9BASI</name>
<dbReference type="GO" id="GO:1901911">
    <property type="term" value="P:adenosine 5'-(hexahydrogen pentaphosphate) catabolic process"/>
    <property type="evidence" value="ECO:0007669"/>
    <property type="project" value="TreeGrafter"/>
</dbReference>
<dbReference type="GO" id="GO:0005737">
    <property type="term" value="C:cytoplasm"/>
    <property type="evidence" value="ECO:0007669"/>
    <property type="project" value="TreeGrafter"/>
</dbReference>
<dbReference type="GO" id="GO:0000298">
    <property type="term" value="F:endopolyphosphatase activity"/>
    <property type="evidence" value="ECO:0007669"/>
    <property type="project" value="TreeGrafter"/>
</dbReference>
<dbReference type="InterPro" id="IPR000086">
    <property type="entry name" value="NUDIX_hydrolase_dom"/>
</dbReference>
<keyword evidence="4" id="KW-0460">Magnesium</keyword>
<dbReference type="GO" id="GO:1901909">
    <property type="term" value="P:diadenosine hexaphosphate catabolic process"/>
    <property type="evidence" value="ECO:0007669"/>
    <property type="project" value="TreeGrafter"/>
</dbReference>
<reference evidence="7" key="3">
    <citation type="submission" date="2014-06" db="EMBL/GenBank/DDBJ databases">
        <authorList>
            <person name="Ju J."/>
            <person name="Zhang J."/>
        </authorList>
    </citation>
    <scope>NUCLEOTIDE SEQUENCE</scope>
    <source>
        <strain evidence="7">SscI8</strain>
    </source>
</reference>
<feature type="compositionally biased region" description="Low complexity" evidence="5">
    <location>
        <begin position="78"/>
        <end position="90"/>
    </location>
</feature>
<evidence type="ECO:0000256" key="5">
    <source>
        <dbReference type="SAM" id="MobiDB-lite"/>
    </source>
</evidence>
<keyword evidence="9" id="KW-1185">Reference proteome</keyword>
<dbReference type="GO" id="GO:1901907">
    <property type="term" value="P:diadenosine pentaphosphate catabolic process"/>
    <property type="evidence" value="ECO:0007669"/>
    <property type="project" value="TreeGrafter"/>
</dbReference>
<evidence type="ECO:0000313" key="8">
    <source>
        <dbReference type="EMBL" id="CDR99600.1"/>
    </source>
</evidence>
<dbReference type="GO" id="GO:0034431">
    <property type="term" value="F:bis(5'-adenosyl)-hexaphosphatase activity"/>
    <property type="evidence" value="ECO:0007669"/>
    <property type="project" value="TreeGrafter"/>
</dbReference>
<dbReference type="Proteomes" id="UP000242770">
    <property type="component" value="Unassembled WGS sequence"/>
</dbReference>
<dbReference type="GO" id="GO:0071543">
    <property type="term" value="P:diphosphoinositol polyphosphate metabolic process"/>
    <property type="evidence" value="ECO:0007669"/>
    <property type="project" value="TreeGrafter"/>
</dbReference>
<dbReference type="GO" id="GO:0034432">
    <property type="term" value="F:bis(5'-adenosyl)-pentaphosphatase activity"/>
    <property type="evidence" value="ECO:0007669"/>
    <property type="project" value="TreeGrafter"/>
</dbReference>
<dbReference type="PANTHER" id="PTHR12629:SF0">
    <property type="entry name" value="DIPHOSPHOINOSITOL-POLYPHOSPHATE DIPHOSPHATASE"/>
    <property type="match status" value="1"/>
</dbReference>
<dbReference type="InterPro" id="IPR020084">
    <property type="entry name" value="NUDIX_hydrolase_CS"/>
</dbReference>
<evidence type="ECO:0000313" key="7">
    <source>
        <dbReference type="EMBL" id="CDR87941.1"/>
    </source>
</evidence>
<feature type="region of interest" description="Disordered" evidence="5">
    <location>
        <begin position="77"/>
        <end position="114"/>
    </location>
</feature>
<dbReference type="PROSITE" id="PS51462">
    <property type="entry name" value="NUDIX"/>
    <property type="match status" value="1"/>
</dbReference>
<accession>A0A0F7RTA2</accession>
<dbReference type="EMBL" id="CCFA01001323">
    <property type="protein sequence ID" value="CDR99600.1"/>
    <property type="molecule type" value="Genomic_DNA"/>
</dbReference>
<keyword evidence="2" id="KW-0479">Metal-binding</keyword>
<sequence length="177" mass="19364">MVKPRQVAVAIPISILPPASSSSSTTSNDRLLVHLVSSRKHSGKYVLPKGGVESGENSRQAAVRELWEEAGLIGQAHAASPAPLSSSTPADLTVDDHKSHKSSPTKHPDEPSFVPRAVYTGHEILLAAEDAIKDDWPEAHERQRKTFTIHEAVKALEWRQDIHAIFKRWAAGLPQHT</sequence>
<reference evidence="9" key="1">
    <citation type="submission" date="2014-06" db="EMBL/GenBank/DDBJ databases">
        <authorList>
            <person name="Berkman P.J."/>
        </authorList>
    </citation>
    <scope>NUCLEOTIDE SEQUENCE [LARGE SCALE GENOMIC DNA]</scope>
</reference>
<dbReference type="GO" id="GO:0046872">
    <property type="term" value="F:metal ion binding"/>
    <property type="evidence" value="ECO:0007669"/>
    <property type="project" value="UniProtKB-KW"/>
</dbReference>
<keyword evidence="3 7" id="KW-0378">Hydrolase</keyword>
<feature type="domain" description="Nudix hydrolase" evidence="6">
    <location>
        <begin position="4"/>
        <end position="171"/>
    </location>
</feature>
<evidence type="ECO:0000313" key="9">
    <source>
        <dbReference type="Proteomes" id="UP000242770"/>
    </source>
</evidence>
<gene>
    <name evidence="8" type="primary">SSCI25140.1</name>
    <name evidence="7" type="ORF">SPSC_03588</name>
</gene>
<protein>
    <submittedName>
        <fullName evidence="7">Related to diadenosine hexaphosphate (Ap6A) hydrolase</fullName>
    </submittedName>
</protein>
<dbReference type="EMBL" id="LK056669">
    <property type="protein sequence ID" value="CDR87941.1"/>
    <property type="molecule type" value="Genomic_DNA"/>
</dbReference>
<dbReference type="InterPro" id="IPR015797">
    <property type="entry name" value="NUDIX_hydrolase-like_dom_sf"/>
</dbReference>
<dbReference type="Pfam" id="PF00293">
    <property type="entry name" value="NUDIX"/>
    <property type="match status" value="1"/>
</dbReference>
<organism evidence="8 9">
    <name type="scientific">Sporisorium scitamineum</name>
    <dbReference type="NCBI Taxonomy" id="49012"/>
    <lineage>
        <taxon>Eukaryota</taxon>
        <taxon>Fungi</taxon>
        <taxon>Dikarya</taxon>
        <taxon>Basidiomycota</taxon>
        <taxon>Ustilaginomycotina</taxon>
        <taxon>Ustilaginomycetes</taxon>
        <taxon>Ustilaginales</taxon>
        <taxon>Ustilaginaceae</taxon>
        <taxon>Sporisorium</taxon>
    </lineage>
</organism>
<dbReference type="PROSITE" id="PS00893">
    <property type="entry name" value="NUDIX_BOX"/>
    <property type="match status" value="1"/>
</dbReference>
<dbReference type="InterPro" id="IPR047198">
    <property type="entry name" value="DDP-like_NUDIX"/>
</dbReference>
<evidence type="ECO:0000256" key="4">
    <source>
        <dbReference type="ARBA" id="ARBA00022842"/>
    </source>
</evidence>
<dbReference type="GO" id="GO:0008486">
    <property type="term" value="F:diphosphoinositol-polyphosphate diphosphatase activity"/>
    <property type="evidence" value="ECO:0007669"/>
    <property type="project" value="TreeGrafter"/>
</dbReference>